<feature type="region of interest" description="Disordered" evidence="9">
    <location>
        <begin position="1"/>
        <end position="21"/>
    </location>
</feature>
<evidence type="ECO:0000256" key="8">
    <source>
        <dbReference type="ARBA" id="ARBA00023136"/>
    </source>
</evidence>
<evidence type="ECO:0000313" key="11">
    <source>
        <dbReference type="EMBL" id="TLF51695.1"/>
    </source>
</evidence>
<gene>
    <name evidence="11" type="ORF">FEI13_07035</name>
</gene>
<dbReference type="PROSITE" id="PS50893">
    <property type="entry name" value="ABC_TRANSPORTER_2"/>
    <property type="match status" value="1"/>
</dbReference>
<dbReference type="InterPro" id="IPR050093">
    <property type="entry name" value="ABC_SmlMolc_Importer"/>
</dbReference>
<dbReference type="EMBL" id="VBUI01000009">
    <property type="protein sequence ID" value="TLF51695.1"/>
    <property type="molecule type" value="Genomic_DNA"/>
</dbReference>
<dbReference type="AlphaFoldDB" id="A0A5R8MI87"/>
<dbReference type="InterPro" id="IPR003439">
    <property type="entry name" value="ABC_transporter-like_ATP-bd"/>
</dbReference>
<evidence type="ECO:0000256" key="5">
    <source>
        <dbReference type="ARBA" id="ARBA00022840"/>
    </source>
</evidence>
<proteinExistence type="predicted"/>
<keyword evidence="6" id="KW-0408">Iron</keyword>
<evidence type="ECO:0000256" key="6">
    <source>
        <dbReference type="ARBA" id="ARBA00023004"/>
    </source>
</evidence>
<name>A0A5R8MI87_9GAMM</name>
<comment type="caution">
    <text evidence="11">The sequence shown here is derived from an EMBL/GenBank/DDBJ whole genome shotgun (WGS) entry which is preliminary data.</text>
</comment>
<dbReference type="InterPro" id="IPR015853">
    <property type="entry name" value="ABC_transpr_FbpC"/>
</dbReference>
<feature type="domain" description="ABC transporter" evidence="10">
    <location>
        <begin position="22"/>
        <end position="257"/>
    </location>
</feature>
<evidence type="ECO:0000256" key="7">
    <source>
        <dbReference type="ARBA" id="ARBA00023065"/>
    </source>
</evidence>
<dbReference type="GO" id="GO:0015408">
    <property type="term" value="F:ABC-type ferric iron transporter activity"/>
    <property type="evidence" value="ECO:0007669"/>
    <property type="project" value="InterPro"/>
</dbReference>
<dbReference type="SUPFAM" id="SSF52540">
    <property type="entry name" value="P-loop containing nucleoside triphosphate hydrolases"/>
    <property type="match status" value="1"/>
</dbReference>
<evidence type="ECO:0000256" key="3">
    <source>
        <dbReference type="ARBA" id="ARBA00022496"/>
    </source>
</evidence>
<dbReference type="CDD" id="cd03259">
    <property type="entry name" value="ABC_Carb_Solutes_like"/>
    <property type="match status" value="1"/>
</dbReference>
<keyword evidence="12" id="KW-1185">Reference proteome</keyword>
<keyword evidence="5 11" id="KW-0067">ATP-binding</keyword>
<keyword evidence="1" id="KW-0813">Transport</keyword>
<protein>
    <submittedName>
        <fullName evidence="11">ABC transporter ATP-binding protein</fullName>
    </submittedName>
</protein>
<dbReference type="Proteomes" id="UP000306973">
    <property type="component" value="Unassembled WGS sequence"/>
</dbReference>
<dbReference type="InterPro" id="IPR013611">
    <property type="entry name" value="Transp-assoc_OB_typ2"/>
</dbReference>
<keyword evidence="2" id="KW-1003">Cell membrane</keyword>
<dbReference type="GO" id="GO:0016887">
    <property type="term" value="F:ATP hydrolysis activity"/>
    <property type="evidence" value="ECO:0007669"/>
    <property type="project" value="InterPro"/>
</dbReference>
<organism evidence="11 12">
    <name type="scientific">Halomonas urmiana</name>
    <dbReference type="NCBI Taxonomy" id="490901"/>
    <lineage>
        <taxon>Bacteria</taxon>
        <taxon>Pseudomonadati</taxon>
        <taxon>Pseudomonadota</taxon>
        <taxon>Gammaproteobacteria</taxon>
        <taxon>Oceanospirillales</taxon>
        <taxon>Halomonadaceae</taxon>
        <taxon>Halomonas</taxon>
    </lineage>
</organism>
<evidence type="ECO:0000256" key="9">
    <source>
        <dbReference type="SAM" id="MobiDB-lite"/>
    </source>
</evidence>
<evidence type="ECO:0000259" key="10">
    <source>
        <dbReference type="PROSITE" id="PS50893"/>
    </source>
</evidence>
<dbReference type="Pfam" id="PF00005">
    <property type="entry name" value="ABC_tran"/>
    <property type="match status" value="1"/>
</dbReference>
<evidence type="ECO:0000313" key="12">
    <source>
        <dbReference type="Proteomes" id="UP000306973"/>
    </source>
</evidence>
<keyword evidence="3" id="KW-0410">Iron transport</keyword>
<dbReference type="SMART" id="SM00382">
    <property type="entry name" value="AAA"/>
    <property type="match status" value="1"/>
</dbReference>
<dbReference type="PANTHER" id="PTHR42781">
    <property type="entry name" value="SPERMIDINE/PUTRESCINE IMPORT ATP-BINDING PROTEIN POTA"/>
    <property type="match status" value="1"/>
</dbReference>
<dbReference type="Gene3D" id="3.40.50.300">
    <property type="entry name" value="P-loop containing nucleotide triphosphate hydrolases"/>
    <property type="match status" value="1"/>
</dbReference>
<dbReference type="SUPFAM" id="SSF50331">
    <property type="entry name" value="MOP-like"/>
    <property type="match status" value="1"/>
</dbReference>
<keyword evidence="4" id="KW-0547">Nucleotide-binding</keyword>
<evidence type="ECO:0000256" key="2">
    <source>
        <dbReference type="ARBA" id="ARBA00022475"/>
    </source>
</evidence>
<dbReference type="OrthoDB" id="9802264at2"/>
<dbReference type="InterPro" id="IPR008995">
    <property type="entry name" value="Mo/tungstate-bd_C_term_dom"/>
</dbReference>
<dbReference type="InterPro" id="IPR003593">
    <property type="entry name" value="AAA+_ATPase"/>
</dbReference>
<dbReference type="PROSITE" id="PS00211">
    <property type="entry name" value="ABC_TRANSPORTER_1"/>
    <property type="match status" value="1"/>
</dbReference>
<dbReference type="GO" id="GO:0043190">
    <property type="term" value="C:ATP-binding cassette (ABC) transporter complex"/>
    <property type="evidence" value="ECO:0007669"/>
    <property type="project" value="InterPro"/>
</dbReference>
<dbReference type="Pfam" id="PF08402">
    <property type="entry name" value="TOBE_2"/>
    <property type="match status" value="1"/>
</dbReference>
<dbReference type="PANTHER" id="PTHR42781:SF4">
    <property type="entry name" value="SPERMIDINE_PUTRESCINE IMPORT ATP-BINDING PROTEIN POTA"/>
    <property type="match status" value="1"/>
</dbReference>
<reference evidence="11 12" key="1">
    <citation type="journal article" date="2007" name="Int. J. Syst. Evol. Microbiol.">
        <title>Halomonas saccharevitans sp. nov., Halomonas arcis sp. nov. and Halomonas subterranea sp. nov., halophilic bacteria isolated from hypersaline environments of China.</title>
        <authorList>
            <person name="Xu X.W."/>
            <person name="Wu Y.H."/>
            <person name="Zhou Z."/>
            <person name="Wang C.S."/>
            <person name="Zhou Y.G."/>
            <person name="Zhang H.B."/>
            <person name="Wang Y."/>
            <person name="Wu M."/>
        </authorList>
    </citation>
    <scope>NUCLEOTIDE SEQUENCE [LARGE SCALE GENOMIC DNA]</scope>
    <source>
        <strain evidence="11 12">TBZ3</strain>
    </source>
</reference>
<accession>A0A5R8MI87</accession>
<evidence type="ECO:0000256" key="4">
    <source>
        <dbReference type="ARBA" id="ARBA00022741"/>
    </source>
</evidence>
<dbReference type="InterPro" id="IPR017871">
    <property type="entry name" value="ABC_transporter-like_CS"/>
</dbReference>
<keyword evidence="8" id="KW-0472">Membrane</keyword>
<sequence>MGSPGDAGGAVAESNRTSWPGANGERLAVSLHQPGPIPLAADFHCEAGELLALVGPSGSGKTTLLRSIAGLYRPAGGVIRCAGETWFDAAAGHSLRPQQRRVGLVFQDYALFPHLTARGNVMVALDHLPSAERRLAAEQWLARVRLDGLADRHPAALSGGQRQRVALARALARNPRALLLDEPFSAVDQVTRRRLQRELALLREEIRIPIVLVTHDLDEAAALADRLCVLHAGRSLQQAPAAELFRRPASPAVARLLDRHNVFVGRVADDAAGRRLQWGPWRLEVASDLERLSPGQRVCWYLPPSDVVLHRRGRPSRGERENPVEGRVVEMAVLGGISFVALAFDHCDDTLRFELPTHAARRNGLAQGERVGVSLLAAGIHLMPEADAWPDAIDPVELAPGDIHPDDLSAR</sequence>
<dbReference type="InterPro" id="IPR027417">
    <property type="entry name" value="P-loop_NTPase"/>
</dbReference>
<evidence type="ECO:0000256" key="1">
    <source>
        <dbReference type="ARBA" id="ARBA00022448"/>
    </source>
</evidence>
<keyword evidence="7" id="KW-0406">Ion transport</keyword>
<dbReference type="GO" id="GO:0005524">
    <property type="term" value="F:ATP binding"/>
    <property type="evidence" value="ECO:0007669"/>
    <property type="project" value="UniProtKB-KW"/>
</dbReference>